<feature type="compositionally biased region" description="Low complexity" evidence="1">
    <location>
        <begin position="62"/>
        <end position="79"/>
    </location>
</feature>
<evidence type="ECO:0000256" key="1">
    <source>
        <dbReference type="SAM" id="MobiDB-lite"/>
    </source>
</evidence>
<dbReference type="InParanoid" id="B4MQE3"/>
<feature type="region of interest" description="Disordered" evidence="1">
    <location>
        <begin position="59"/>
        <end position="93"/>
    </location>
</feature>
<gene>
    <name evidence="2" type="primary">Dwil\GK21436</name>
    <name evidence="2" type="ORF">Dwil_GK21436</name>
</gene>
<dbReference type="eggNOG" id="ENOG502TAEP">
    <property type="taxonomic scope" value="Eukaryota"/>
</dbReference>
<sequence length="218" mass="24971">MWTYMMAAARGDRVNTFQDKQRRRPETESPKYGYNLSTRPMYRSSRFVTAASSAPAQLQLPHTSHSSHNNSSHGGHTTNVPPPPLEEISGGLFAPFTPTAEHLIANQSAISIPEGGLKLDNPQLKPNNYPRRSWLVEDDSDDDDDNDDDDVDDEDALDQHQHHHHHHHNHHQHHHHEEKPQSQQEEAIAQADQSQHSSVENYLENGRKLIHWKFCKLF</sequence>
<dbReference type="PhylomeDB" id="B4MQE3"/>
<name>B4MQE3_DROWI</name>
<feature type="compositionally biased region" description="Polar residues" evidence="1">
    <location>
        <begin position="181"/>
        <end position="198"/>
    </location>
</feature>
<dbReference type="HOGENOM" id="CLU_1181304_0_0_1"/>
<dbReference type="Proteomes" id="UP000007798">
    <property type="component" value="Unassembled WGS sequence"/>
</dbReference>
<reference evidence="2 3" key="1">
    <citation type="journal article" date="2007" name="Nature">
        <title>Evolution of genes and genomes on the Drosophila phylogeny.</title>
        <authorList>
            <consortium name="Drosophila 12 Genomes Consortium"/>
            <person name="Clark A.G."/>
            <person name="Eisen M.B."/>
            <person name="Smith D.R."/>
            <person name="Bergman C.M."/>
            <person name="Oliver B."/>
            <person name="Markow T.A."/>
            <person name="Kaufman T.C."/>
            <person name="Kellis M."/>
            <person name="Gelbart W."/>
            <person name="Iyer V.N."/>
            <person name="Pollard D.A."/>
            <person name="Sackton T.B."/>
            <person name="Larracuente A.M."/>
            <person name="Singh N.D."/>
            <person name="Abad J.P."/>
            <person name="Abt D.N."/>
            <person name="Adryan B."/>
            <person name="Aguade M."/>
            <person name="Akashi H."/>
            <person name="Anderson W.W."/>
            <person name="Aquadro C.F."/>
            <person name="Ardell D.H."/>
            <person name="Arguello R."/>
            <person name="Artieri C.G."/>
            <person name="Barbash D.A."/>
            <person name="Barker D."/>
            <person name="Barsanti P."/>
            <person name="Batterham P."/>
            <person name="Batzoglou S."/>
            <person name="Begun D."/>
            <person name="Bhutkar A."/>
            <person name="Blanco E."/>
            <person name="Bosak S.A."/>
            <person name="Bradley R.K."/>
            <person name="Brand A.D."/>
            <person name="Brent M.R."/>
            <person name="Brooks A.N."/>
            <person name="Brown R.H."/>
            <person name="Butlin R.K."/>
            <person name="Caggese C."/>
            <person name="Calvi B.R."/>
            <person name="Bernardo de Carvalho A."/>
            <person name="Caspi A."/>
            <person name="Castrezana S."/>
            <person name="Celniker S.E."/>
            <person name="Chang J.L."/>
            <person name="Chapple C."/>
            <person name="Chatterji S."/>
            <person name="Chinwalla A."/>
            <person name="Civetta A."/>
            <person name="Clifton S.W."/>
            <person name="Comeron J.M."/>
            <person name="Costello J.C."/>
            <person name="Coyne J.A."/>
            <person name="Daub J."/>
            <person name="David R.G."/>
            <person name="Delcher A.L."/>
            <person name="Delehaunty K."/>
            <person name="Do C.B."/>
            <person name="Ebling H."/>
            <person name="Edwards K."/>
            <person name="Eickbush T."/>
            <person name="Evans J.D."/>
            <person name="Filipski A."/>
            <person name="Findeiss S."/>
            <person name="Freyhult E."/>
            <person name="Fulton L."/>
            <person name="Fulton R."/>
            <person name="Garcia A.C."/>
            <person name="Gardiner A."/>
            <person name="Garfield D.A."/>
            <person name="Garvin B.E."/>
            <person name="Gibson G."/>
            <person name="Gilbert D."/>
            <person name="Gnerre S."/>
            <person name="Godfrey J."/>
            <person name="Good R."/>
            <person name="Gotea V."/>
            <person name="Gravely B."/>
            <person name="Greenberg A.J."/>
            <person name="Griffiths-Jones S."/>
            <person name="Gross S."/>
            <person name="Guigo R."/>
            <person name="Gustafson E.A."/>
            <person name="Haerty W."/>
            <person name="Hahn M.W."/>
            <person name="Halligan D.L."/>
            <person name="Halpern A.L."/>
            <person name="Halter G.M."/>
            <person name="Han M.V."/>
            <person name="Heger A."/>
            <person name="Hillier L."/>
            <person name="Hinrichs A.S."/>
            <person name="Holmes I."/>
            <person name="Hoskins R.A."/>
            <person name="Hubisz M.J."/>
            <person name="Hultmark D."/>
            <person name="Huntley M.A."/>
            <person name="Jaffe D.B."/>
            <person name="Jagadeeshan S."/>
            <person name="Jeck W.R."/>
            <person name="Johnson J."/>
            <person name="Jones C.D."/>
            <person name="Jordan W.C."/>
            <person name="Karpen G.H."/>
            <person name="Kataoka E."/>
            <person name="Keightley P.D."/>
            <person name="Kheradpour P."/>
            <person name="Kirkness E.F."/>
            <person name="Koerich L.B."/>
            <person name="Kristiansen K."/>
            <person name="Kudrna D."/>
            <person name="Kulathinal R.J."/>
            <person name="Kumar S."/>
            <person name="Kwok R."/>
            <person name="Lander E."/>
            <person name="Langley C.H."/>
            <person name="Lapoint R."/>
            <person name="Lazzaro B.P."/>
            <person name="Lee S.J."/>
            <person name="Levesque L."/>
            <person name="Li R."/>
            <person name="Lin C.F."/>
            <person name="Lin M.F."/>
            <person name="Lindblad-Toh K."/>
            <person name="Llopart A."/>
            <person name="Long M."/>
            <person name="Low L."/>
            <person name="Lozovsky E."/>
            <person name="Lu J."/>
            <person name="Luo M."/>
            <person name="Machado C.A."/>
            <person name="Makalowski W."/>
            <person name="Marzo M."/>
            <person name="Matsuda M."/>
            <person name="Matzkin L."/>
            <person name="McAllister B."/>
            <person name="McBride C.S."/>
            <person name="McKernan B."/>
            <person name="McKernan K."/>
            <person name="Mendez-Lago M."/>
            <person name="Minx P."/>
            <person name="Mollenhauer M.U."/>
            <person name="Montooth K."/>
            <person name="Mount S.M."/>
            <person name="Mu X."/>
            <person name="Myers E."/>
            <person name="Negre B."/>
            <person name="Newfeld S."/>
            <person name="Nielsen R."/>
            <person name="Noor M.A."/>
            <person name="O'Grady P."/>
            <person name="Pachter L."/>
            <person name="Papaceit M."/>
            <person name="Parisi M.J."/>
            <person name="Parisi M."/>
            <person name="Parts L."/>
            <person name="Pedersen J.S."/>
            <person name="Pesole G."/>
            <person name="Phillippy A.M."/>
            <person name="Ponting C.P."/>
            <person name="Pop M."/>
            <person name="Porcelli D."/>
            <person name="Powell J.R."/>
            <person name="Prohaska S."/>
            <person name="Pruitt K."/>
            <person name="Puig M."/>
            <person name="Quesneville H."/>
            <person name="Ram K.R."/>
            <person name="Rand D."/>
            <person name="Rasmussen M.D."/>
            <person name="Reed L.K."/>
            <person name="Reenan R."/>
            <person name="Reily A."/>
            <person name="Remington K.A."/>
            <person name="Rieger T.T."/>
            <person name="Ritchie M.G."/>
            <person name="Robin C."/>
            <person name="Rogers Y.H."/>
            <person name="Rohde C."/>
            <person name="Rozas J."/>
            <person name="Rubenfield M.J."/>
            <person name="Ruiz A."/>
            <person name="Russo S."/>
            <person name="Salzberg S.L."/>
            <person name="Sanchez-Gracia A."/>
            <person name="Saranga D.J."/>
            <person name="Sato H."/>
            <person name="Schaeffer S.W."/>
            <person name="Schatz M.C."/>
            <person name="Schlenke T."/>
            <person name="Schwartz R."/>
            <person name="Segarra C."/>
            <person name="Singh R.S."/>
            <person name="Sirot L."/>
            <person name="Sirota M."/>
            <person name="Sisneros N.B."/>
            <person name="Smith C.D."/>
            <person name="Smith T.F."/>
            <person name="Spieth J."/>
            <person name="Stage D.E."/>
            <person name="Stark A."/>
            <person name="Stephan W."/>
            <person name="Strausberg R.L."/>
            <person name="Strempel S."/>
            <person name="Sturgill D."/>
            <person name="Sutton G."/>
            <person name="Sutton G.G."/>
            <person name="Tao W."/>
            <person name="Teichmann S."/>
            <person name="Tobari Y.N."/>
            <person name="Tomimura Y."/>
            <person name="Tsolas J.M."/>
            <person name="Valente V.L."/>
            <person name="Venter E."/>
            <person name="Venter J.C."/>
            <person name="Vicario S."/>
            <person name="Vieira F.G."/>
            <person name="Vilella A.J."/>
            <person name="Villasante A."/>
            <person name="Walenz B."/>
            <person name="Wang J."/>
            <person name="Wasserman M."/>
            <person name="Watts T."/>
            <person name="Wilson D."/>
            <person name="Wilson R.K."/>
            <person name="Wing R.A."/>
            <person name="Wolfner M.F."/>
            <person name="Wong A."/>
            <person name="Wong G.K."/>
            <person name="Wu C.I."/>
            <person name="Wu G."/>
            <person name="Yamamoto D."/>
            <person name="Yang H.P."/>
            <person name="Yang S.P."/>
            <person name="Yorke J.A."/>
            <person name="Yoshida K."/>
            <person name="Zdobnov E."/>
            <person name="Zhang P."/>
            <person name="Zhang Y."/>
            <person name="Zimin A.V."/>
            <person name="Baldwin J."/>
            <person name="Abdouelleil A."/>
            <person name="Abdulkadir J."/>
            <person name="Abebe A."/>
            <person name="Abera B."/>
            <person name="Abreu J."/>
            <person name="Acer S.C."/>
            <person name="Aftuck L."/>
            <person name="Alexander A."/>
            <person name="An P."/>
            <person name="Anderson E."/>
            <person name="Anderson S."/>
            <person name="Arachi H."/>
            <person name="Azer M."/>
            <person name="Bachantsang P."/>
            <person name="Barry A."/>
            <person name="Bayul T."/>
            <person name="Berlin A."/>
            <person name="Bessette D."/>
            <person name="Bloom T."/>
            <person name="Blye J."/>
            <person name="Boguslavskiy L."/>
            <person name="Bonnet C."/>
            <person name="Boukhgalter B."/>
            <person name="Bourzgui I."/>
            <person name="Brown A."/>
            <person name="Cahill P."/>
            <person name="Channer S."/>
            <person name="Cheshatsang Y."/>
            <person name="Chuda L."/>
            <person name="Citroen M."/>
            <person name="Collymore A."/>
            <person name="Cooke P."/>
            <person name="Costello M."/>
            <person name="D'Aco K."/>
            <person name="Daza R."/>
            <person name="De Haan G."/>
            <person name="DeGray S."/>
            <person name="DeMaso C."/>
            <person name="Dhargay N."/>
            <person name="Dooley K."/>
            <person name="Dooley E."/>
            <person name="Doricent M."/>
            <person name="Dorje P."/>
            <person name="Dorjee K."/>
            <person name="Dupes A."/>
            <person name="Elong R."/>
            <person name="Falk J."/>
            <person name="Farina A."/>
            <person name="Faro S."/>
            <person name="Ferguson D."/>
            <person name="Fisher S."/>
            <person name="Foley C.D."/>
            <person name="Franke A."/>
            <person name="Friedrich D."/>
            <person name="Gadbois L."/>
            <person name="Gearin G."/>
            <person name="Gearin C.R."/>
            <person name="Giannoukos G."/>
            <person name="Goode T."/>
            <person name="Graham J."/>
            <person name="Grandbois E."/>
            <person name="Grewal S."/>
            <person name="Gyaltsen K."/>
            <person name="Hafez N."/>
            <person name="Hagos B."/>
            <person name="Hall J."/>
            <person name="Henson C."/>
            <person name="Hollinger A."/>
            <person name="Honan T."/>
            <person name="Huard M.D."/>
            <person name="Hughes L."/>
            <person name="Hurhula B."/>
            <person name="Husby M.E."/>
            <person name="Kamat A."/>
            <person name="Kanga B."/>
            <person name="Kashin S."/>
            <person name="Khazanovich D."/>
            <person name="Kisner P."/>
            <person name="Lance K."/>
            <person name="Lara M."/>
            <person name="Lee W."/>
            <person name="Lennon N."/>
            <person name="Letendre F."/>
            <person name="LeVine R."/>
            <person name="Lipovsky A."/>
            <person name="Liu X."/>
            <person name="Liu J."/>
            <person name="Liu S."/>
            <person name="Lokyitsang T."/>
            <person name="Lokyitsang Y."/>
            <person name="Lubonja R."/>
            <person name="Lui A."/>
            <person name="MacDonald P."/>
            <person name="Magnisalis V."/>
            <person name="Maru K."/>
            <person name="Matthews C."/>
            <person name="McCusker W."/>
            <person name="McDonough S."/>
            <person name="Mehta T."/>
            <person name="Meldrim J."/>
            <person name="Meneus L."/>
            <person name="Mihai O."/>
            <person name="Mihalev A."/>
            <person name="Mihova T."/>
            <person name="Mittelman R."/>
            <person name="Mlenga V."/>
            <person name="Montmayeur A."/>
            <person name="Mulrain L."/>
            <person name="Navidi A."/>
            <person name="Naylor J."/>
            <person name="Negash T."/>
            <person name="Nguyen T."/>
            <person name="Nguyen N."/>
            <person name="Nicol R."/>
            <person name="Norbu C."/>
            <person name="Norbu N."/>
            <person name="Novod N."/>
            <person name="O'Neill B."/>
            <person name="Osman S."/>
            <person name="Markiewicz E."/>
            <person name="Oyono O.L."/>
            <person name="Patti C."/>
            <person name="Phunkhang P."/>
            <person name="Pierre F."/>
            <person name="Priest M."/>
            <person name="Raghuraman S."/>
            <person name="Rege F."/>
            <person name="Reyes R."/>
            <person name="Rise C."/>
            <person name="Rogov P."/>
            <person name="Ross K."/>
            <person name="Ryan E."/>
            <person name="Settipalli S."/>
            <person name="Shea T."/>
            <person name="Sherpa N."/>
            <person name="Shi L."/>
            <person name="Shih D."/>
            <person name="Sparrow T."/>
            <person name="Spaulding J."/>
            <person name="Stalker J."/>
            <person name="Stange-Thomann N."/>
            <person name="Stavropoulos S."/>
            <person name="Stone C."/>
            <person name="Strader C."/>
            <person name="Tesfaye S."/>
            <person name="Thomson T."/>
            <person name="Thoulutsang Y."/>
            <person name="Thoulutsang D."/>
            <person name="Topham K."/>
            <person name="Topping I."/>
            <person name="Tsamla T."/>
            <person name="Vassiliev H."/>
            <person name="Vo A."/>
            <person name="Wangchuk T."/>
            <person name="Wangdi T."/>
            <person name="Weiand M."/>
            <person name="Wilkinson J."/>
            <person name="Wilson A."/>
            <person name="Yadav S."/>
            <person name="Young G."/>
            <person name="Yu Q."/>
            <person name="Zembek L."/>
            <person name="Zhong D."/>
            <person name="Zimmer A."/>
            <person name="Zwirko Z."/>
            <person name="Jaffe D.B."/>
            <person name="Alvarez P."/>
            <person name="Brockman W."/>
            <person name="Butler J."/>
            <person name="Chin C."/>
            <person name="Gnerre S."/>
            <person name="Grabherr M."/>
            <person name="Kleber M."/>
            <person name="Mauceli E."/>
            <person name="MacCallum I."/>
        </authorList>
    </citation>
    <scope>NUCLEOTIDE SEQUENCE [LARGE SCALE GENOMIC DNA]</scope>
    <source>
        <strain evidence="3">Tucson 14030-0811.24</strain>
    </source>
</reference>
<dbReference type="EMBL" id="CH963849">
    <property type="protein sequence ID" value="EDW74332.1"/>
    <property type="molecule type" value="Genomic_DNA"/>
</dbReference>
<protein>
    <submittedName>
        <fullName evidence="2">GK21436</fullName>
    </submittedName>
</protein>
<keyword evidence="3" id="KW-1185">Reference proteome</keyword>
<feature type="region of interest" description="Disordered" evidence="1">
    <location>
        <begin position="116"/>
        <end position="198"/>
    </location>
</feature>
<organism evidence="3">
    <name type="scientific">Drosophila willistoni</name>
    <name type="common">Fruit fly</name>
    <dbReference type="NCBI Taxonomy" id="7260"/>
    <lineage>
        <taxon>Eukaryota</taxon>
        <taxon>Metazoa</taxon>
        <taxon>Ecdysozoa</taxon>
        <taxon>Arthropoda</taxon>
        <taxon>Hexapoda</taxon>
        <taxon>Insecta</taxon>
        <taxon>Pterygota</taxon>
        <taxon>Neoptera</taxon>
        <taxon>Endopterygota</taxon>
        <taxon>Diptera</taxon>
        <taxon>Brachycera</taxon>
        <taxon>Muscomorpha</taxon>
        <taxon>Ephydroidea</taxon>
        <taxon>Drosophilidae</taxon>
        <taxon>Drosophila</taxon>
        <taxon>Sophophora</taxon>
    </lineage>
</organism>
<feature type="region of interest" description="Disordered" evidence="1">
    <location>
        <begin position="13"/>
        <end position="37"/>
    </location>
</feature>
<dbReference type="AlphaFoldDB" id="B4MQE3"/>
<accession>B4MQE3</accession>
<feature type="compositionally biased region" description="Basic residues" evidence="1">
    <location>
        <begin position="161"/>
        <end position="174"/>
    </location>
</feature>
<proteinExistence type="predicted"/>
<feature type="compositionally biased region" description="Acidic residues" evidence="1">
    <location>
        <begin position="136"/>
        <end position="156"/>
    </location>
</feature>
<evidence type="ECO:0000313" key="3">
    <source>
        <dbReference type="Proteomes" id="UP000007798"/>
    </source>
</evidence>
<evidence type="ECO:0000313" key="2">
    <source>
        <dbReference type="EMBL" id="EDW74332.1"/>
    </source>
</evidence>
<dbReference type="STRING" id="7260.B4MQE3"/>